<feature type="region of interest" description="Disordered" evidence="1">
    <location>
        <begin position="1125"/>
        <end position="1145"/>
    </location>
</feature>
<dbReference type="PANTHER" id="PTHR35615:SF2">
    <property type="entry name" value="PROTEIN KINASE DOMAIN-CONTAINING PROTEIN"/>
    <property type="match status" value="1"/>
</dbReference>
<comment type="caution">
    <text evidence="2">The sequence shown here is derived from an EMBL/GenBank/DDBJ whole genome shotgun (WGS) entry which is preliminary data.</text>
</comment>
<evidence type="ECO:0000313" key="3">
    <source>
        <dbReference type="Proteomes" id="UP000583944"/>
    </source>
</evidence>
<reference evidence="2 3" key="1">
    <citation type="journal article" date="2019" name="Genome Biol. Evol.">
        <title>Nanopore Sequencing Significantly Improves Genome Assembly of the Protozoan Parasite Trypanosoma cruzi.</title>
        <authorList>
            <person name="Diaz-Viraque F."/>
            <person name="Pita S."/>
            <person name="Greif G."/>
            <person name="de Souza R.C.M."/>
            <person name="Iraola G."/>
            <person name="Robello C."/>
        </authorList>
    </citation>
    <scope>NUCLEOTIDE SEQUENCE [LARGE SCALE GENOMIC DNA]</scope>
    <source>
        <strain evidence="2 3">Berenice</strain>
    </source>
</reference>
<organism evidence="2 3">
    <name type="scientific">Trypanosoma cruzi</name>
    <dbReference type="NCBI Taxonomy" id="5693"/>
    <lineage>
        <taxon>Eukaryota</taxon>
        <taxon>Discoba</taxon>
        <taxon>Euglenozoa</taxon>
        <taxon>Kinetoplastea</taxon>
        <taxon>Metakinetoplastina</taxon>
        <taxon>Trypanosomatida</taxon>
        <taxon>Trypanosomatidae</taxon>
        <taxon>Trypanosoma</taxon>
        <taxon>Schizotrypanum</taxon>
    </lineage>
</organism>
<evidence type="ECO:0000313" key="2">
    <source>
        <dbReference type="EMBL" id="KAF5220041.1"/>
    </source>
</evidence>
<dbReference type="Proteomes" id="UP000583944">
    <property type="component" value="Unassembled WGS sequence"/>
</dbReference>
<feature type="region of interest" description="Disordered" evidence="1">
    <location>
        <begin position="1630"/>
        <end position="1650"/>
    </location>
</feature>
<protein>
    <submittedName>
        <fullName evidence="2">Uncharacterized protein</fullName>
    </submittedName>
</protein>
<evidence type="ECO:0000256" key="1">
    <source>
        <dbReference type="SAM" id="MobiDB-lite"/>
    </source>
</evidence>
<dbReference type="PANTHER" id="PTHR35615">
    <property type="entry name" value="PRESENT IN THE OUTER MITOCHONDRIAL MEMBRANE PROTEOME 22-RELATED"/>
    <property type="match status" value="1"/>
</dbReference>
<sequence>METSGKAVALPPVESSKGTRAKSHLQQVTGNYCLVLESSSKTNLHLPPLSEFASPTGENGVAGVTESGNMDGTMSLPLGDTFRTGSSFNLRLPSQPATEGCFGLAFREKKREREAEEEEKKEEEFNSYTYDAYSPLGRSGSPSAWRNGYFLGSVEECCGVDGTRPPSGVLRYLKGDSLDGGTGGECEAAKGEEQKISSHEMADFHQNEYLMSDAIGTVDGSPHSPGVLSNFSPIFQQLLRRNNESNSTENVGVCHSANRDGQVINSSGSSSHTPMEDFGFGKVERIDELADLYAADRDVALLLLYPGDVIDAVKRGNHPEEMWPCMEEFFLTVFHKLSSTATCNEADTFSLQISLTVLKHDQMKELLPKGGDGAMRPRCFTKALIEKSPLHGPVPLHAIYYEVKSLEDVRKLVRRALRGMTTDDYRCGVLLFLAILRQFKKETDDILVSTMVSAVSTVETIYVAVKNRQLSTAASLFRMVFRSPRLAASLVRALTVSGLQLSSAETSLMMEVNRVLQARSIRRRGDVTVSLRSVLGSAMAFCRALMDQEGNEKNDKDDGANKTHGASPSLSPTRALECLQKIAMNIRSALRTPISEFHGILPNKEKFFSEGNGGAEVPERQGKQVTVFLEKLGKRASKLLKLVASRWTQTRIRINLFGGVLAAPTGGIKPLFTEATLIDEDFLHERLCSLLFLELLEDAGEKEIINFVEPNSVEVNTTEGLLCKLSFNEICLWRNKPFACGPSTQGASISYLLSHAFSLFGEGYNTAILYMRDGAKCFADILTSPLWLTLLRFVESETAARCTGRELYLSVTQVLSMDCVRDHLATKSEEEFQDFIPLPFQAAWTPAGPVVRGAKFVSLNSVDQFVEILSLLSMNAKVLPISLLSGMNLIFSFILKRGTSAVITAREDSAALDEDVVLSSMTFTLTTGAECYKSLWIDEFVPMESPRNLYRCIQQHFTLCVTDVNNVCMTALNFFETQKLLQQIKVPPPQRKWTMRSLEKYLAERCAMYMQEILWLKGKSDASLTREQQGLIFGDTQTATLRDIAEAWALVERMRSAVKELLDAPNAAHPMAIVADGSYDITMPPNFLLHSSFTSTELLIDNQHLQHPQHPHHRHRDVARSFGGERHIEPCGRSPSVQAGSGMEQNGLDKNNYYSILCEPSHEQQQVHVQGKLGAVKKTQMRRDNEEANHFRFCELGLSQESARFFLLPAISSVVSPEFDNKRNEVIHSWCEFLPRGVPNETTFQKSVSRRLDEILERACEVFDGQVEKKGKKLRIQPAAVVLHDNANSSGKLHIEKKCISVQKEECVFTSLDRTSNAVTSLEDLPGVSGLLMDLTSRFQKGQNVTLLTADATIGKHHLALTMLLDVVRLALKRKPNETYITFSLGFVRNGRFVYDLLADQETLMASKLSFKCNRLLGPMIQDGVRWHDVQHAHEVDALIKQIEQTLSVLLVRCVSKEDMQSTFIMLTAVGKTVEPHDVVFSSFVGFFVWNEVNLYDFLLRSQEQEKQVNSAEKEAMRSILLSAVRDRSSFVRTCFVYHTAMPETCAQRFLMVQNRLCGCFSNEPHKGSLASMTRRQKAKVTGKKTGWRRLLGRGSVKMGEEKSRMVNQLKYFEMILADTYKAVLLVEGMESKPPSTESPEKGGETGKDE</sequence>
<dbReference type="EMBL" id="JABDHM010000058">
    <property type="protein sequence ID" value="KAF5220041.1"/>
    <property type="molecule type" value="Genomic_DNA"/>
</dbReference>
<feature type="region of interest" description="Disordered" evidence="1">
    <location>
        <begin position="1"/>
        <end position="22"/>
    </location>
</feature>
<dbReference type="VEuPathDB" id="TriTrypDB:ECC02_006949"/>
<dbReference type="VEuPathDB" id="TriTrypDB:BCY84_02821"/>
<name>A0A7J6XZU9_TRYCR</name>
<gene>
    <name evidence="2" type="ORF">ECC02_006949</name>
</gene>
<feature type="compositionally biased region" description="Basic and acidic residues" evidence="1">
    <location>
        <begin position="550"/>
        <end position="561"/>
    </location>
</feature>
<proteinExistence type="predicted"/>
<feature type="region of interest" description="Disordered" evidence="1">
    <location>
        <begin position="550"/>
        <end position="571"/>
    </location>
</feature>
<feature type="compositionally biased region" description="Basic and acidic residues" evidence="1">
    <location>
        <begin position="1639"/>
        <end position="1650"/>
    </location>
</feature>
<accession>A0A7J6XZU9</accession>